<dbReference type="OrthoDB" id="1874341at2759"/>
<keyword evidence="5" id="KW-1185">Reference proteome</keyword>
<proteinExistence type="inferred from homology"/>
<gene>
    <name evidence="4" type="ORF">CLODIP_2_CD07478</name>
</gene>
<organism evidence="4 5">
    <name type="scientific">Cloeon dipterum</name>
    <dbReference type="NCBI Taxonomy" id="197152"/>
    <lineage>
        <taxon>Eukaryota</taxon>
        <taxon>Metazoa</taxon>
        <taxon>Ecdysozoa</taxon>
        <taxon>Arthropoda</taxon>
        <taxon>Hexapoda</taxon>
        <taxon>Insecta</taxon>
        <taxon>Pterygota</taxon>
        <taxon>Palaeoptera</taxon>
        <taxon>Ephemeroptera</taxon>
        <taxon>Pisciforma</taxon>
        <taxon>Baetidae</taxon>
        <taxon>Cloeon</taxon>
    </lineage>
</organism>
<dbReference type="Gene3D" id="1.25.40.1040">
    <property type="match status" value="1"/>
</dbReference>
<dbReference type="PANTHER" id="PTHR22767:SF3">
    <property type="entry name" value="N-ALPHA-ACETYLTRANSFERASE 25, NATB AUXILIARY SUBUNIT"/>
    <property type="match status" value="1"/>
</dbReference>
<keyword evidence="2" id="KW-0802">TPR repeat</keyword>
<accession>A0A8S1CCF6</accession>
<evidence type="ECO:0000313" key="5">
    <source>
        <dbReference type="Proteomes" id="UP000494165"/>
    </source>
</evidence>
<dbReference type="InterPro" id="IPR011990">
    <property type="entry name" value="TPR-like_helical_dom_sf"/>
</dbReference>
<comment type="caution">
    <text evidence="4">The sequence shown here is derived from an EMBL/GenBank/DDBJ whole genome shotgun (WGS) entry which is preliminary data.</text>
</comment>
<dbReference type="AlphaFoldDB" id="A0A8S1CCF6"/>
<evidence type="ECO:0000256" key="2">
    <source>
        <dbReference type="ARBA" id="ARBA00022803"/>
    </source>
</evidence>
<evidence type="ECO:0000256" key="3">
    <source>
        <dbReference type="ARBA" id="ARBA00029872"/>
    </source>
</evidence>
<dbReference type="Pfam" id="PF09797">
    <property type="entry name" value="NatB_MDM20"/>
    <property type="match status" value="1"/>
</dbReference>
<name>A0A8S1CCF6_9INSE</name>
<dbReference type="PANTHER" id="PTHR22767">
    <property type="entry name" value="N-TERMINAL ACETYLTRANSFERASE-RELATED"/>
    <property type="match status" value="1"/>
</dbReference>
<evidence type="ECO:0000313" key="4">
    <source>
        <dbReference type="EMBL" id="CAB3367046.1"/>
    </source>
</evidence>
<dbReference type="SUPFAM" id="SSF48452">
    <property type="entry name" value="TPR-like"/>
    <property type="match status" value="1"/>
</dbReference>
<comment type="similarity">
    <text evidence="1">Belongs to the MDM20/NAA25 family.</text>
</comment>
<protein>
    <recommendedName>
        <fullName evidence="3">N-terminal acetyltransferase B complex subunit MDM20 homolog</fullName>
    </recommendedName>
</protein>
<dbReference type="GO" id="GO:0031416">
    <property type="term" value="C:NatB complex"/>
    <property type="evidence" value="ECO:0007669"/>
    <property type="project" value="TreeGrafter"/>
</dbReference>
<dbReference type="InterPro" id="IPR019183">
    <property type="entry name" value="NAA25_NatB_aux_su"/>
</dbReference>
<dbReference type="EMBL" id="CADEPI010000028">
    <property type="protein sequence ID" value="CAB3367046.1"/>
    <property type="molecule type" value="Genomic_DNA"/>
</dbReference>
<evidence type="ECO:0000256" key="1">
    <source>
        <dbReference type="ARBA" id="ARBA00006298"/>
    </source>
</evidence>
<dbReference type="Proteomes" id="UP000494165">
    <property type="component" value="Unassembled WGS sequence"/>
</dbReference>
<sequence>MAANKTHVDSVVAERRLRPIYDWLDNGNYKKAIQEADKVLKKQPDFLCAKVLRALAFLRNGKEDTCDSILESVRSEVPVDEPTLQAMTIAYREMHRFQNICSIYANAVQKEPNSEDLLTHLFMAYVRVGDFKKQQQTAMALYKIRNKNPYYFWGVMSVVMQTREVPENMARSVVLPLAERMVVKMIEQGKVEAEQEVQLYLMILEMQDKIKEALDVLNGPLGEKIVSNLGLVHTKKAALLARLDRWKEAHMMYKKLLREDLDRWNYYQEYFKTSMKLWNKVESERMSEAEQSREQTDKLWHIPDVCPKEIAEFLQLLADINLEQGSKMFRAPFLAKLELFRIMTEKDLNPEELLGDVMELINDYFVPFGSKPCCFSDLQIYLPLVPSLRASELMNKLSLSYDLTENQLPENKYQMQRHINLTKIRRSLGLHENLSSEDKISLVKELLRRYDHGASIDQVANPTDFPIHDAYVLIASHILHEMSINEQKEDKLVEAAAILEHALNHSPSNFHFKLLLLKIYSMIGAGNAAQSTYELLDIKHMQLDSLGWLHCAHLSSTGLVSLASAHCEAALKFFSANYSDQSLDHLTYSYKYGSFLKISEFVEFRDRLHNSHHYTRCSVERMLSELLMPSTHEQALEAIGRMDITPSDDNIAWEKLRDNRDLDVIISFDPKKKHLTPEQMEQTFLREVEVIKLRRLQLRCLAAAFDLLKPASGDANGSCDDLLPRLISELSVMNLPTFPAPTTELNYPIKSRTDFIHGSRHLPAFVRALQLAYQLSELRRDPQGNDAAALNSMTKVTEEISQVCNEAEESLDNDHSLLMRRSALEAATNSFETLSFLALLCGVYKNLVWPAAAGPSKKGKKKKEATDQPQPKLIESLTKLAKHLNDCCSRLLESVGRWEARVALVDKLNEHLCKWSLDEAEESDQGGDEQNKRRDQMVVAVVAKLRHSYMTSAKELQNLLSHRCKHFEAYIS</sequence>
<reference evidence="4 5" key="1">
    <citation type="submission" date="2020-04" db="EMBL/GenBank/DDBJ databases">
        <authorList>
            <person name="Alioto T."/>
            <person name="Alioto T."/>
            <person name="Gomez Garrido J."/>
        </authorList>
    </citation>
    <scope>NUCLEOTIDE SEQUENCE [LARGE SCALE GENOMIC DNA]</scope>
</reference>